<evidence type="ECO:0000313" key="3">
    <source>
        <dbReference type="Proteomes" id="UP000887562"/>
    </source>
</evidence>
<dbReference type="InterPro" id="IPR032675">
    <property type="entry name" value="LRR_dom_sf"/>
</dbReference>
<proteinExistence type="predicted"/>
<keyword evidence="2" id="KW-0677">Repeat</keyword>
<dbReference type="PANTHER" id="PTHR48051">
    <property type="match status" value="1"/>
</dbReference>
<keyword evidence="1" id="KW-0433">Leucine-rich repeat</keyword>
<accession>A0A915EXE1</accession>
<dbReference type="Proteomes" id="UP000887562">
    <property type="component" value="Unplaced"/>
</dbReference>
<evidence type="ECO:0000256" key="1">
    <source>
        <dbReference type="ARBA" id="ARBA00022614"/>
    </source>
</evidence>
<dbReference type="GO" id="GO:0005737">
    <property type="term" value="C:cytoplasm"/>
    <property type="evidence" value="ECO:0007669"/>
    <property type="project" value="TreeGrafter"/>
</dbReference>
<dbReference type="Gene3D" id="3.80.10.10">
    <property type="entry name" value="Ribonuclease Inhibitor"/>
    <property type="match status" value="1"/>
</dbReference>
<sequence>MESVRDSFVCGNHQNRIVSRILGAKIDNSKTVSLENGGLVSFPNEILPFTQLQACHYCLIFLKRLSLYGNRVCSLPDCFFDSFPQLIWLDLRFNSLSFIPRKIKNLSKVKNLLIGHNSIYRLCLELGGMENLIGLNIEGNPLRFPPKNIINRGSKYVLNYLKECYAKRTHLENEIKAQAASFIDPQTYIDELAIENVNKEILSRESGQDSRTTSRTLPSLYKSKLHRRIVEKLRKFHEIRSDPLVHSRQSQRHALTHQSGIKLVSDESVRQSEMKERSRRKRRWDKMCQASALQRWKDREMVDEWKTNYRNKQSSLFSIYQEKLPKEIKEESRKRVQVAPFGVTSEATFVISSAELEKLKTAARPSILPDSRPQPRSGSFVLQLEKDRRAWDKVLIDEISEQVYVLNAKMDNPCLPKVLADAEMDLAN</sequence>
<reference evidence="4" key="1">
    <citation type="submission" date="2022-11" db="UniProtKB">
        <authorList>
            <consortium name="WormBaseParasite"/>
        </authorList>
    </citation>
    <scope>IDENTIFICATION</scope>
</reference>
<dbReference type="InterPro" id="IPR001611">
    <property type="entry name" value="Leu-rich_rpt"/>
</dbReference>
<dbReference type="PANTHER" id="PTHR48051:SF35">
    <property type="entry name" value="LEUCINE-RICH REPEAT-CONTAINING PROTEIN 27"/>
    <property type="match status" value="1"/>
</dbReference>
<dbReference type="InterPro" id="IPR050216">
    <property type="entry name" value="LRR_domain-containing"/>
</dbReference>
<dbReference type="SUPFAM" id="SSF52058">
    <property type="entry name" value="L domain-like"/>
    <property type="match status" value="1"/>
</dbReference>
<evidence type="ECO:0000313" key="4">
    <source>
        <dbReference type="WBParaSite" id="maker-E.canG7_contigs_4588-snap-gene-0.22-mRNA-1"/>
    </source>
</evidence>
<protein>
    <submittedName>
        <fullName evidence="4">Leucine-rich repeat-containing protein 27</fullName>
    </submittedName>
</protein>
<dbReference type="Pfam" id="PF13855">
    <property type="entry name" value="LRR_8"/>
    <property type="match status" value="1"/>
</dbReference>
<dbReference type="AlphaFoldDB" id="A0A915EXE1"/>
<evidence type="ECO:0000256" key="2">
    <source>
        <dbReference type="ARBA" id="ARBA00022737"/>
    </source>
</evidence>
<dbReference type="WBParaSite" id="maker-E.canG7_contigs_4588-snap-gene-0.22-mRNA-1">
    <property type="protein sequence ID" value="maker-E.canG7_contigs_4588-snap-gene-0.22-mRNA-1"/>
    <property type="gene ID" value="EcG7_06027"/>
</dbReference>
<keyword evidence="3" id="KW-1185">Reference proteome</keyword>
<name>A0A915EXE1_9CEST</name>
<organism evidence="3 4">
    <name type="scientific">Echinococcus canadensis</name>
    <dbReference type="NCBI Taxonomy" id="519352"/>
    <lineage>
        <taxon>Eukaryota</taxon>
        <taxon>Metazoa</taxon>
        <taxon>Spiralia</taxon>
        <taxon>Lophotrochozoa</taxon>
        <taxon>Platyhelminthes</taxon>
        <taxon>Cestoda</taxon>
        <taxon>Eucestoda</taxon>
        <taxon>Cyclophyllidea</taxon>
        <taxon>Taeniidae</taxon>
        <taxon>Echinococcus</taxon>
        <taxon>Echinococcus canadensis group</taxon>
    </lineage>
</organism>